<dbReference type="OrthoDB" id="127770at2759"/>
<accession>A0A8T1WUU4</accession>
<dbReference type="AlphaFoldDB" id="A0A8T1WUU4"/>
<feature type="chain" id="PRO_5035841086" description="Elicitin-like protein" evidence="1">
    <location>
        <begin position="20"/>
        <end position="208"/>
    </location>
</feature>
<dbReference type="InterPro" id="IPR002200">
    <property type="entry name" value="Elicitin"/>
</dbReference>
<gene>
    <name evidence="2" type="ORF">PHYBOEH_002240</name>
</gene>
<evidence type="ECO:0000256" key="1">
    <source>
        <dbReference type="SAM" id="SignalP"/>
    </source>
</evidence>
<dbReference type="SMART" id="SM01187">
    <property type="entry name" value="Elicitin"/>
    <property type="match status" value="1"/>
</dbReference>
<reference evidence="2" key="1">
    <citation type="submission" date="2021-02" db="EMBL/GenBank/DDBJ databases">
        <authorList>
            <person name="Palmer J.M."/>
        </authorList>
    </citation>
    <scope>NUCLEOTIDE SEQUENCE</scope>
    <source>
        <strain evidence="2">SCRP23</strain>
    </source>
</reference>
<protein>
    <recommendedName>
        <fullName evidence="4">Elicitin-like protein</fullName>
    </recommendedName>
</protein>
<evidence type="ECO:0008006" key="4">
    <source>
        <dbReference type="Google" id="ProtNLM"/>
    </source>
</evidence>
<name>A0A8T1WUU4_9STRA</name>
<dbReference type="GO" id="GO:0005576">
    <property type="term" value="C:extracellular region"/>
    <property type="evidence" value="ECO:0007669"/>
    <property type="project" value="InterPro"/>
</dbReference>
<proteinExistence type="predicted"/>
<keyword evidence="1" id="KW-0732">Signal</keyword>
<sequence length="208" mass="20725">MRTFTPLLLLASAAAVATAQSSTTSAASSSLASASGSGSVAMSADLAAIANCTTAQLNAAEETLTSNQRAAQCQSAITFTSGSMLQVTTEEASEMCDVASCKAALQELYNALPNCRYQLWGLQYSAMKLLEYCGITPSNSTRSDLGSGSVGWSVLDSNSASFASAGETPSSAASDSSAASASGNNAGTMTTASVALAATASVIAAFFA</sequence>
<evidence type="ECO:0000313" key="2">
    <source>
        <dbReference type="EMBL" id="KAG7396474.1"/>
    </source>
</evidence>
<dbReference type="Proteomes" id="UP000693981">
    <property type="component" value="Unassembled WGS sequence"/>
</dbReference>
<comment type="caution">
    <text evidence="2">The sequence shown here is derived from an EMBL/GenBank/DDBJ whole genome shotgun (WGS) entry which is preliminary data.</text>
</comment>
<keyword evidence="3" id="KW-1185">Reference proteome</keyword>
<evidence type="ECO:0000313" key="3">
    <source>
        <dbReference type="Proteomes" id="UP000693981"/>
    </source>
</evidence>
<dbReference type="EMBL" id="JAGDFL010000154">
    <property type="protein sequence ID" value="KAG7396474.1"/>
    <property type="molecule type" value="Genomic_DNA"/>
</dbReference>
<organism evidence="2 3">
    <name type="scientific">Phytophthora boehmeriae</name>
    <dbReference type="NCBI Taxonomy" id="109152"/>
    <lineage>
        <taxon>Eukaryota</taxon>
        <taxon>Sar</taxon>
        <taxon>Stramenopiles</taxon>
        <taxon>Oomycota</taxon>
        <taxon>Peronosporomycetes</taxon>
        <taxon>Peronosporales</taxon>
        <taxon>Peronosporaceae</taxon>
        <taxon>Phytophthora</taxon>
    </lineage>
</organism>
<feature type="signal peptide" evidence="1">
    <location>
        <begin position="1"/>
        <end position="19"/>
    </location>
</feature>
<dbReference type="Pfam" id="PF00964">
    <property type="entry name" value="Elicitin"/>
    <property type="match status" value="1"/>
</dbReference>